<dbReference type="Pfam" id="PF10939">
    <property type="entry name" value="DUF2631"/>
    <property type="match status" value="1"/>
</dbReference>
<keyword evidence="3" id="KW-1185">Reference proteome</keyword>
<dbReference type="AlphaFoldDB" id="A0A916T276"/>
<evidence type="ECO:0000313" key="3">
    <source>
        <dbReference type="Proteomes" id="UP000621454"/>
    </source>
</evidence>
<sequence length="95" mass="10479">MTSTDVEKHESLPSEMVWVREPSEAPSARFGWSGENLGLFRVAGVISAIVLLCMLVGNHHGKVEDIYLIAIAAVILLLIAADLIRRRGKYKNYGN</sequence>
<organism evidence="2 3">
    <name type="scientific">Gordonia jinhuaensis</name>
    <dbReference type="NCBI Taxonomy" id="1517702"/>
    <lineage>
        <taxon>Bacteria</taxon>
        <taxon>Bacillati</taxon>
        <taxon>Actinomycetota</taxon>
        <taxon>Actinomycetes</taxon>
        <taxon>Mycobacteriales</taxon>
        <taxon>Gordoniaceae</taxon>
        <taxon>Gordonia</taxon>
    </lineage>
</organism>
<gene>
    <name evidence="2" type="ORF">GCM10011489_13890</name>
</gene>
<keyword evidence="1" id="KW-1133">Transmembrane helix</keyword>
<comment type="caution">
    <text evidence="2">The sequence shown here is derived from an EMBL/GenBank/DDBJ whole genome shotgun (WGS) entry which is preliminary data.</text>
</comment>
<feature type="transmembrane region" description="Helical" evidence="1">
    <location>
        <begin position="66"/>
        <end position="84"/>
    </location>
</feature>
<accession>A0A916T276</accession>
<keyword evidence="1" id="KW-0812">Transmembrane</keyword>
<reference evidence="2" key="2">
    <citation type="submission" date="2020-09" db="EMBL/GenBank/DDBJ databases">
        <authorList>
            <person name="Sun Q."/>
            <person name="Zhou Y."/>
        </authorList>
    </citation>
    <scope>NUCLEOTIDE SEQUENCE</scope>
    <source>
        <strain evidence="2">CGMCC 1.12827</strain>
    </source>
</reference>
<dbReference type="RefSeq" id="WP_188585834.1">
    <property type="nucleotide sequence ID" value="NZ_BMGC01000006.1"/>
</dbReference>
<dbReference type="InterPro" id="IPR024341">
    <property type="entry name" value="DUF2631"/>
</dbReference>
<name>A0A916T276_9ACTN</name>
<feature type="transmembrane region" description="Helical" evidence="1">
    <location>
        <begin position="39"/>
        <end position="60"/>
    </location>
</feature>
<evidence type="ECO:0000256" key="1">
    <source>
        <dbReference type="SAM" id="Phobius"/>
    </source>
</evidence>
<protein>
    <recommendedName>
        <fullName evidence="4">DUF2631 domain-containing protein</fullName>
    </recommendedName>
</protein>
<dbReference type="Proteomes" id="UP000621454">
    <property type="component" value="Unassembled WGS sequence"/>
</dbReference>
<proteinExistence type="predicted"/>
<keyword evidence="1" id="KW-0472">Membrane</keyword>
<reference evidence="2" key="1">
    <citation type="journal article" date="2014" name="Int. J. Syst. Evol. Microbiol.">
        <title>Complete genome sequence of Corynebacterium casei LMG S-19264T (=DSM 44701T), isolated from a smear-ripened cheese.</title>
        <authorList>
            <consortium name="US DOE Joint Genome Institute (JGI-PGF)"/>
            <person name="Walter F."/>
            <person name="Albersmeier A."/>
            <person name="Kalinowski J."/>
            <person name="Ruckert C."/>
        </authorList>
    </citation>
    <scope>NUCLEOTIDE SEQUENCE</scope>
    <source>
        <strain evidence="2">CGMCC 1.12827</strain>
    </source>
</reference>
<dbReference type="EMBL" id="BMGC01000006">
    <property type="protein sequence ID" value="GGB26958.1"/>
    <property type="molecule type" value="Genomic_DNA"/>
</dbReference>
<evidence type="ECO:0000313" key="2">
    <source>
        <dbReference type="EMBL" id="GGB26958.1"/>
    </source>
</evidence>
<evidence type="ECO:0008006" key="4">
    <source>
        <dbReference type="Google" id="ProtNLM"/>
    </source>
</evidence>